<feature type="region of interest" description="Disordered" evidence="1">
    <location>
        <begin position="78"/>
        <end position="119"/>
    </location>
</feature>
<feature type="compositionally biased region" description="Basic residues" evidence="1">
    <location>
        <begin position="97"/>
        <end position="107"/>
    </location>
</feature>
<dbReference type="AlphaFoldDB" id="A0A426ZE23"/>
<feature type="domain" description="IBH1-like N-terminal" evidence="2">
    <location>
        <begin position="13"/>
        <end position="78"/>
    </location>
</feature>
<evidence type="ECO:0000313" key="3">
    <source>
        <dbReference type="EMBL" id="RRT62166.1"/>
    </source>
</evidence>
<sequence>MPVNSSESNDSAHASFLRDYVGYLLPALATAAHSLSSCTATEDEKIEMAVRFEVDMVLVLSASEFKWSRALRNQLEHHSQMTKLCRSPTRQSLANKSKCHGINRKLRPSQPDSVVPRSL</sequence>
<proteinExistence type="predicted"/>
<protein>
    <recommendedName>
        <fullName evidence="2">IBH1-like N-terminal domain-containing protein</fullName>
    </recommendedName>
</protein>
<comment type="caution">
    <text evidence="3">The sequence shown here is derived from an EMBL/GenBank/DDBJ whole genome shotgun (WGS) entry which is preliminary data.</text>
</comment>
<organism evidence="3 4">
    <name type="scientific">Ensete ventricosum</name>
    <name type="common">Abyssinian banana</name>
    <name type="synonym">Musa ensete</name>
    <dbReference type="NCBI Taxonomy" id="4639"/>
    <lineage>
        <taxon>Eukaryota</taxon>
        <taxon>Viridiplantae</taxon>
        <taxon>Streptophyta</taxon>
        <taxon>Embryophyta</taxon>
        <taxon>Tracheophyta</taxon>
        <taxon>Spermatophyta</taxon>
        <taxon>Magnoliopsida</taxon>
        <taxon>Liliopsida</taxon>
        <taxon>Zingiberales</taxon>
        <taxon>Musaceae</taxon>
        <taxon>Ensete</taxon>
    </lineage>
</organism>
<evidence type="ECO:0000313" key="4">
    <source>
        <dbReference type="Proteomes" id="UP000287651"/>
    </source>
</evidence>
<evidence type="ECO:0000256" key="1">
    <source>
        <dbReference type="SAM" id="MobiDB-lite"/>
    </source>
</evidence>
<name>A0A426ZE23_ENSVE</name>
<dbReference type="InterPro" id="IPR059002">
    <property type="entry name" value="IBH1_N"/>
</dbReference>
<reference evidence="3 4" key="1">
    <citation type="journal article" date="2014" name="Agronomy (Basel)">
        <title>A Draft Genome Sequence for Ensete ventricosum, the Drought-Tolerant Tree Against Hunger.</title>
        <authorList>
            <person name="Harrison J."/>
            <person name="Moore K.A."/>
            <person name="Paszkiewicz K."/>
            <person name="Jones T."/>
            <person name="Grant M."/>
            <person name="Ambacheew D."/>
            <person name="Muzemil S."/>
            <person name="Studholme D.J."/>
        </authorList>
    </citation>
    <scope>NUCLEOTIDE SEQUENCE [LARGE SCALE GENOMIC DNA]</scope>
</reference>
<dbReference type="Pfam" id="PF26576">
    <property type="entry name" value="IBH1_N"/>
    <property type="match status" value="1"/>
</dbReference>
<accession>A0A426ZE23</accession>
<dbReference type="Proteomes" id="UP000287651">
    <property type="component" value="Unassembled WGS sequence"/>
</dbReference>
<evidence type="ECO:0000259" key="2">
    <source>
        <dbReference type="Pfam" id="PF26576"/>
    </source>
</evidence>
<gene>
    <name evidence="3" type="ORF">B296_00030800</name>
</gene>
<dbReference type="EMBL" id="AMZH03007094">
    <property type="protein sequence ID" value="RRT62166.1"/>
    <property type="molecule type" value="Genomic_DNA"/>
</dbReference>